<evidence type="ECO:0000313" key="5">
    <source>
        <dbReference type="Proteomes" id="UP000016932"/>
    </source>
</evidence>
<dbReference type="InterPro" id="IPR043472">
    <property type="entry name" value="Macro_dom-like"/>
</dbReference>
<dbReference type="GeneID" id="19331869"/>
<organism evidence="4 5">
    <name type="scientific">Pseudocercospora fijiensis (strain CIRAD86)</name>
    <name type="common">Black leaf streak disease fungus</name>
    <name type="synonym">Mycosphaerella fijiensis</name>
    <dbReference type="NCBI Taxonomy" id="383855"/>
    <lineage>
        <taxon>Eukaryota</taxon>
        <taxon>Fungi</taxon>
        <taxon>Dikarya</taxon>
        <taxon>Ascomycota</taxon>
        <taxon>Pezizomycotina</taxon>
        <taxon>Dothideomycetes</taxon>
        <taxon>Dothideomycetidae</taxon>
        <taxon>Mycosphaerellales</taxon>
        <taxon>Mycosphaerellaceae</taxon>
        <taxon>Pseudocercospora</taxon>
    </lineage>
</organism>
<dbReference type="VEuPathDB" id="FungiDB:MYCFIDRAFT_156764"/>
<accession>M3APU4</accession>
<dbReference type="Pfam" id="PF10021">
    <property type="entry name" value="PARG_cat_microb"/>
    <property type="match status" value="1"/>
</dbReference>
<dbReference type="eggNOG" id="ENOG502S35J">
    <property type="taxonomic scope" value="Eukaryota"/>
</dbReference>
<dbReference type="AlphaFoldDB" id="M3APU4"/>
<dbReference type="EMBL" id="KB446562">
    <property type="protein sequence ID" value="EME79467.1"/>
    <property type="molecule type" value="Genomic_DNA"/>
</dbReference>
<protein>
    <recommendedName>
        <fullName evidence="3">Microbial-type PARG catalytic domain-containing protein</fullName>
    </recommendedName>
</protein>
<feature type="compositionally biased region" description="Polar residues" evidence="2">
    <location>
        <begin position="74"/>
        <end position="89"/>
    </location>
</feature>
<proteinExistence type="predicted"/>
<dbReference type="NCBIfam" id="TIGR02452">
    <property type="entry name" value="TIGR02452 family protein"/>
    <property type="match status" value="1"/>
</dbReference>
<feature type="coiled-coil region" evidence="1">
    <location>
        <begin position="306"/>
        <end position="363"/>
    </location>
</feature>
<evidence type="ECO:0000256" key="1">
    <source>
        <dbReference type="SAM" id="Coils"/>
    </source>
</evidence>
<evidence type="ECO:0000256" key="2">
    <source>
        <dbReference type="SAM" id="MobiDB-lite"/>
    </source>
</evidence>
<dbReference type="OrthoDB" id="9985428at2759"/>
<feature type="region of interest" description="Disordered" evidence="2">
    <location>
        <begin position="1"/>
        <end position="23"/>
    </location>
</feature>
<feature type="region of interest" description="Disordered" evidence="2">
    <location>
        <begin position="48"/>
        <end position="89"/>
    </location>
</feature>
<keyword evidence="1" id="KW-0175">Coiled coil</keyword>
<dbReference type="RefSeq" id="XP_007930179.1">
    <property type="nucleotide sequence ID" value="XM_007931988.1"/>
</dbReference>
<evidence type="ECO:0000259" key="3">
    <source>
        <dbReference type="Pfam" id="PF10021"/>
    </source>
</evidence>
<keyword evidence="5" id="KW-1185">Reference proteome</keyword>
<dbReference type="HOGENOM" id="CLU_024412_2_0_1"/>
<dbReference type="PANTHER" id="PTHR35596">
    <property type="entry name" value="DUF2263 DOMAIN-CONTAINING PROTEIN"/>
    <property type="match status" value="1"/>
</dbReference>
<dbReference type="Proteomes" id="UP000016932">
    <property type="component" value="Unassembled WGS sequence"/>
</dbReference>
<reference evidence="4 5" key="1">
    <citation type="journal article" date="2012" name="PLoS Pathog.">
        <title>Diverse lifestyles and strategies of plant pathogenesis encoded in the genomes of eighteen Dothideomycetes fungi.</title>
        <authorList>
            <person name="Ohm R.A."/>
            <person name="Feau N."/>
            <person name="Henrissat B."/>
            <person name="Schoch C.L."/>
            <person name="Horwitz B.A."/>
            <person name="Barry K.W."/>
            <person name="Condon B.J."/>
            <person name="Copeland A.C."/>
            <person name="Dhillon B."/>
            <person name="Glaser F."/>
            <person name="Hesse C.N."/>
            <person name="Kosti I."/>
            <person name="LaButti K."/>
            <person name="Lindquist E.A."/>
            <person name="Lucas S."/>
            <person name="Salamov A.A."/>
            <person name="Bradshaw R.E."/>
            <person name="Ciuffetti L."/>
            <person name="Hamelin R.C."/>
            <person name="Kema G.H.J."/>
            <person name="Lawrence C."/>
            <person name="Scott J.A."/>
            <person name="Spatafora J.W."/>
            <person name="Turgeon B.G."/>
            <person name="de Wit P.J.G.M."/>
            <person name="Zhong S."/>
            <person name="Goodwin S.B."/>
            <person name="Grigoriev I.V."/>
        </authorList>
    </citation>
    <scope>NUCLEOTIDE SEQUENCE [LARGE SCALE GENOMIC DNA]</scope>
    <source>
        <strain evidence="4 5">CIRAD86</strain>
    </source>
</reference>
<dbReference type="KEGG" id="pfj:MYCFIDRAFT_156764"/>
<dbReference type="InterPro" id="IPR019261">
    <property type="entry name" value="PARG_cat_microbial"/>
</dbReference>
<feature type="domain" description="Microbial-type PARG catalytic" evidence="3">
    <location>
        <begin position="82"/>
        <end position="159"/>
    </location>
</feature>
<dbReference type="PANTHER" id="PTHR35596:SF1">
    <property type="entry name" value="MICROBIAL-TYPE PARG CATALYTIC DOMAIN-CONTAINING PROTEIN"/>
    <property type="match status" value="1"/>
</dbReference>
<dbReference type="Gene3D" id="3.40.220.10">
    <property type="entry name" value="Leucine Aminopeptidase, subunit E, domain 1"/>
    <property type="match status" value="1"/>
</dbReference>
<gene>
    <name evidence="4" type="ORF">MYCFIDRAFT_156764</name>
</gene>
<dbReference type="InterPro" id="IPR012664">
    <property type="entry name" value="CHP02452"/>
</dbReference>
<evidence type="ECO:0000313" key="4">
    <source>
        <dbReference type="EMBL" id="EME79467.1"/>
    </source>
</evidence>
<sequence>MGRAQPSYAPIAQQGFRKDQRAKHARVIITKTIPQILNSDARARKGVANAELISHPPGVKSRSKKATRRASQGADDSSQTSPNQDSASPSLELRIHVADTLVVAQDLHHSSRSKKNVAVLNMASPLRPGGGVLNGATSQEELLCTRTTLLPSLKEEWYRLPELGGIWSPDALVFRLQEETLPKARRFYVDVISAGMLRFPDLTEHGCYASQKDRDLAREKIRRVLQILVEKKADRVVLGAWGCGAYGNPVHEIAQAWRYALRGECGNFNQVVFAIKDSRMAREFAGAWGDEIEVMEDGKGMASAGESEEDREREELLQKIETLESQIKEVKTPMLKESLEGTLRALRMELAKANQDASDDEEDSS</sequence>
<dbReference type="SUPFAM" id="SSF52949">
    <property type="entry name" value="Macro domain-like"/>
    <property type="match status" value="1"/>
</dbReference>
<name>M3APU4_PSEFD</name>
<dbReference type="STRING" id="383855.M3APU4"/>